<dbReference type="RefSeq" id="XP_005535460.1">
    <property type="nucleotide sequence ID" value="XM_005535403.1"/>
</dbReference>
<dbReference type="eggNOG" id="KOG4159">
    <property type="taxonomic scope" value="Eukaryota"/>
</dbReference>
<feature type="domain" description="Lon N-terminal" evidence="2">
    <location>
        <begin position="128"/>
        <end position="365"/>
    </location>
</feature>
<sequence>MFLIASWNCNSVTNAFHQKLVVRYSSELSRRNPRKGACGDFWGTTELSRRLPQVDRPTTRFATSKQTRRRNRSELVRSSARGGSGSNDPEEKDATPEPGSFFEEDSTAIEYFSPSEKRDTEVPVSGKLAELPLFPLPLVLSPGQPIPLHIFEMRYRQMFQRIREGDGRFGIVMYDKDRNAHAAVGTMAEINVYEPLADGRIMTSSIGRERFRVLKYTKDSPYLVALVEYFDDEVCIESVEQILAALKEPLPQSGDQETSRISKQSLTLLERRVWSALGDVLRLSNKLYNRVVSLSKLVVDNSPETVLSIPEGHLDPEQNFHRQKLFSFAVSSILDMPVRQQQLLLQTRSTAKRLLKQAQLLEGARQYLAAQVTIKKALGES</sequence>
<feature type="region of interest" description="Disordered" evidence="1">
    <location>
        <begin position="53"/>
        <end position="103"/>
    </location>
</feature>
<dbReference type="STRING" id="280699.M1V6S3"/>
<dbReference type="KEGG" id="cme:CYME_CMD100C"/>
<dbReference type="EMBL" id="AP006486">
    <property type="protein sequence ID" value="BAM79174.1"/>
    <property type="molecule type" value="Genomic_DNA"/>
</dbReference>
<proteinExistence type="predicted"/>
<dbReference type="Gramene" id="CMD100CT">
    <property type="protein sequence ID" value="CMD100CT"/>
    <property type="gene ID" value="CMD100C"/>
</dbReference>
<dbReference type="OMA" id="MPHLPPC"/>
<dbReference type="GeneID" id="16992651"/>
<dbReference type="OrthoDB" id="264917at2759"/>
<dbReference type="AlphaFoldDB" id="M1V6S3"/>
<dbReference type="Pfam" id="PF02190">
    <property type="entry name" value="LON_substr_bdg"/>
    <property type="match status" value="1"/>
</dbReference>
<dbReference type="InterPro" id="IPR046336">
    <property type="entry name" value="Lon_prtase_N_sf"/>
</dbReference>
<dbReference type="Gene3D" id="2.30.130.40">
    <property type="entry name" value="LON domain-like"/>
    <property type="match status" value="1"/>
</dbReference>
<dbReference type="SMART" id="SM00464">
    <property type="entry name" value="LON"/>
    <property type="match status" value="1"/>
</dbReference>
<dbReference type="PROSITE" id="PS51787">
    <property type="entry name" value="LON_N"/>
    <property type="match status" value="1"/>
</dbReference>
<dbReference type="InterPro" id="IPR015947">
    <property type="entry name" value="PUA-like_sf"/>
</dbReference>
<dbReference type="InterPro" id="IPR003111">
    <property type="entry name" value="Lon_prtase_N"/>
</dbReference>
<keyword evidence="4" id="KW-1185">Reference proteome</keyword>
<evidence type="ECO:0000313" key="4">
    <source>
        <dbReference type="Proteomes" id="UP000007014"/>
    </source>
</evidence>
<dbReference type="Proteomes" id="UP000007014">
    <property type="component" value="Chromosome 4"/>
</dbReference>
<dbReference type="HOGENOM" id="CLU_726399_0_0_1"/>
<organism evidence="3 4">
    <name type="scientific">Cyanidioschyzon merolae (strain NIES-3377 / 10D)</name>
    <name type="common">Unicellular red alga</name>
    <dbReference type="NCBI Taxonomy" id="280699"/>
    <lineage>
        <taxon>Eukaryota</taxon>
        <taxon>Rhodophyta</taxon>
        <taxon>Bangiophyceae</taxon>
        <taxon>Cyanidiales</taxon>
        <taxon>Cyanidiaceae</taxon>
        <taxon>Cyanidioschyzon</taxon>
    </lineage>
</organism>
<evidence type="ECO:0000259" key="2">
    <source>
        <dbReference type="PROSITE" id="PS51787"/>
    </source>
</evidence>
<dbReference type="PANTHER" id="PTHR46732:SF8">
    <property type="entry name" value="ATP-DEPENDENT PROTEASE LA (LON) DOMAIN PROTEIN"/>
    <property type="match status" value="1"/>
</dbReference>
<gene>
    <name evidence="3" type="ORF">CYME_CMD100C</name>
</gene>
<reference evidence="3 4" key="1">
    <citation type="journal article" date="2004" name="Nature">
        <title>Genome sequence of the ultrasmall unicellular red alga Cyanidioschyzon merolae 10D.</title>
        <authorList>
            <person name="Matsuzaki M."/>
            <person name="Misumi O."/>
            <person name="Shin-i T."/>
            <person name="Maruyama S."/>
            <person name="Takahara M."/>
            <person name="Miyagishima S."/>
            <person name="Mori T."/>
            <person name="Nishida K."/>
            <person name="Yagisawa F."/>
            <person name="Nishida K."/>
            <person name="Yoshida Y."/>
            <person name="Nishimura Y."/>
            <person name="Nakao S."/>
            <person name="Kobayashi T."/>
            <person name="Momoyama Y."/>
            <person name="Higashiyama T."/>
            <person name="Minoda A."/>
            <person name="Sano M."/>
            <person name="Nomoto H."/>
            <person name="Oishi K."/>
            <person name="Hayashi H."/>
            <person name="Ohta F."/>
            <person name="Nishizaka S."/>
            <person name="Haga S."/>
            <person name="Miura S."/>
            <person name="Morishita T."/>
            <person name="Kabeya Y."/>
            <person name="Terasawa K."/>
            <person name="Suzuki Y."/>
            <person name="Ishii Y."/>
            <person name="Asakawa S."/>
            <person name="Takano H."/>
            <person name="Ohta N."/>
            <person name="Kuroiwa H."/>
            <person name="Tanaka K."/>
            <person name="Shimizu N."/>
            <person name="Sugano S."/>
            <person name="Sato N."/>
            <person name="Nozaki H."/>
            <person name="Ogasawara N."/>
            <person name="Kohara Y."/>
            <person name="Kuroiwa T."/>
        </authorList>
    </citation>
    <scope>NUCLEOTIDE SEQUENCE [LARGE SCALE GENOMIC DNA]</scope>
    <source>
        <strain evidence="3 4">10D</strain>
    </source>
</reference>
<accession>M1V6S3</accession>
<evidence type="ECO:0000256" key="1">
    <source>
        <dbReference type="SAM" id="MobiDB-lite"/>
    </source>
</evidence>
<dbReference type="PANTHER" id="PTHR46732">
    <property type="entry name" value="ATP-DEPENDENT PROTEASE LA (LON) DOMAIN PROTEIN"/>
    <property type="match status" value="1"/>
</dbReference>
<name>M1V6S3_CYAM1</name>
<dbReference type="SUPFAM" id="SSF88697">
    <property type="entry name" value="PUA domain-like"/>
    <property type="match status" value="1"/>
</dbReference>
<protein>
    <submittedName>
        <fullName evidence="3">Similar to ATP-dependent proteinase BsgA</fullName>
    </submittedName>
</protein>
<evidence type="ECO:0000313" key="3">
    <source>
        <dbReference type="EMBL" id="BAM79174.1"/>
    </source>
</evidence>
<reference evidence="3 4" key="2">
    <citation type="journal article" date="2007" name="BMC Biol.">
        <title>A 100%-complete sequence reveals unusually simple genomic features in the hot-spring red alga Cyanidioschyzon merolae.</title>
        <authorList>
            <person name="Nozaki H."/>
            <person name="Takano H."/>
            <person name="Misumi O."/>
            <person name="Terasawa K."/>
            <person name="Matsuzaki M."/>
            <person name="Maruyama S."/>
            <person name="Nishida K."/>
            <person name="Yagisawa F."/>
            <person name="Yoshida Y."/>
            <person name="Fujiwara T."/>
            <person name="Takio S."/>
            <person name="Tamura K."/>
            <person name="Chung S.J."/>
            <person name="Nakamura S."/>
            <person name="Kuroiwa H."/>
            <person name="Tanaka K."/>
            <person name="Sato N."/>
            <person name="Kuroiwa T."/>
        </authorList>
    </citation>
    <scope>NUCLEOTIDE SEQUENCE [LARGE SCALE GENOMIC DNA]</scope>
    <source>
        <strain evidence="3 4">10D</strain>
    </source>
</reference>